<dbReference type="KEGG" id="kfv:AS188_03825"/>
<evidence type="ECO:0000313" key="3">
    <source>
        <dbReference type="EMBL" id="GEO91408.1"/>
    </source>
</evidence>
<reference evidence="3 5" key="2">
    <citation type="submission" date="2019-07" db="EMBL/GenBank/DDBJ databases">
        <title>Whole genome shotgun sequence of Kocuria flava NBRC 107626.</title>
        <authorList>
            <person name="Hosoyama A."/>
            <person name="Uohara A."/>
            <person name="Ohji S."/>
            <person name="Ichikawa N."/>
        </authorList>
    </citation>
    <scope>NUCLEOTIDE SEQUENCE [LARGE SCALE GENOMIC DNA]</scope>
    <source>
        <strain evidence="3 5">NBRC 107626</strain>
    </source>
</reference>
<dbReference type="OrthoDB" id="9771302at2"/>
<dbReference type="AlphaFoldDB" id="A0A0U3HCX4"/>
<sequence length="101" mass="10902">MADTDSGERPRVAVLGATGLLGSRVVAHLRARGAEVVEVSRRHEVRDLAEPARAVAAHRGGRRRVLRVPVYLTALGNGDLLPRGEVTTAPTRFEDWLRAGS</sequence>
<dbReference type="STRING" id="446860.AS188_03825"/>
<dbReference type="RefSeq" id="WP_058857729.1">
    <property type="nucleotide sequence ID" value="NZ_BJZR01000012.1"/>
</dbReference>
<dbReference type="EMBL" id="CP013254">
    <property type="protein sequence ID" value="ALU39017.1"/>
    <property type="molecule type" value="Genomic_DNA"/>
</dbReference>
<keyword evidence="5" id="KW-1185">Reference proteome</keyword>
<evidence type="ECO:0000313" key="5">
    <source>
        <dbReference type="Proteomes" id="UP000321155"/>
    </source>
</evidence>
<dbReference type="Pfam" id="PF01370">
    <property type="entry name" value="Epimerase"/>
    <property type="match status" value="1"/>
</dbReference>
<dbReference type="InterPro" id="IPR036291">
    <property type="entry name" value="NAD(P)-bd_dom_sf"/>
</dbReference>
<organism evidence="2 4">
    <name type="scientific">Kocuria flava</name>
    <dbReference type="NCBI Taxonomy" id="446860"/>
    <lineage>
        <taxon>Bacteria</taxon>
        <taxon>Bacillati</taxon>
        <taxon>Actinomycetota</taxon>
        <taxon>Actinomycetes</taxon>
        <taxon>Micrococcales</taxon>
        <taxon>Micrococcaceae</taxon>
        <taxon>Kocuria</taxon>
    </lineage>
</organism>
<dbReference type="SUPFAM" id="SSF51735">
    <property type="entry name" value="NAD(P)-binding Rossmann-fold domains"/>
    <property type="match status" value="1"/>
</dbReference>
<protein>
    <recommendedName>
        <fullName evidence="1">NAD-dependent epimerase/dehydratase domain-containing protein</fullName>
    </recommendedName>
</protein>
<evidence type="ECO:0000313" key="2">
    <source>
        <dbReference type="EMBL" id="ALU39017.1"/>
    </source>
</evidence>
<dbReference type="EMBL" id="BJZR01000012">
    <property type="protein sequence ID" value="GEO91408.1"/>
    <property type="molecule type" value="Genomic_DNA"/>
</dbReference>
<reference evidence="2 4" key="1">
    <citation type="submission" date="2015-11" db="EMBL/GenBank/DDBJ databases">
        <title>Complete Genome Sequence of Kocuria flava strain HO-9041.</title>
        <authorList>
            <person name="Zhou M."/>
            <person name="Dai J."/>
        </authorList>
    </citation>
    <scope>NUCLEOTIDE SEQUENCE [LARGE SCALE GENOMIC DNA]</scope>
    <source>
        <strain evidence="2 4">HO-9041</strain>
    </source>
</reference>
<gene>
    <name evidence="2" type="ORF">AS188_03825</name>
    <name evidence="3" type="ORF">KFL01_07140</name>
</gene>
<evidence type="ECO:0000313" key="4">
    <source>
        <dbReference type="Proteomes" id="UP000057181"/>
    </source>
</evidence>
<accession>A0A0U3HCX4</accession>
<evidence type="ECO:0000259" key="1">
    <source>
        <dbReference type="Pfam" id="PF01370"/>
    </source>
</evidence>
<dbReference type="Gene3D" id="3.40.50.720">
    <property type="entry name" value="NAD(P)-binding Rossmann-like Domain"/>
    <property type="match status" value="1"/>
</dbReference>
<dbReference type="InterPro" id="IPR001509">
    <property type="entry name" value="Epimerase_deHydtase"/>
</dbReference>
<name>A0A0U3HCX4_9MICC</name>
<proteinExistence type="predicted"/>
<dbReference type="Proteomes" id="UP000057181">
    <property type="component" value="Chromosome"/>
</dbReference>
<dbReference type="Proteomes" id="UP000321155">
    <property type="component" value="Unassembled WGS sequence"/>
</dbReference>
<feature type="domain" description="NAD-dependent epimerase/dehydratase" evidence="1">
    <location>
        <begin position="12"/>
        <end position="54"/>
    </location>
</feature>